<comment type="caution">
    <text evidence="1">The sequence shown here is derived from an EMBL/GenBank/DDBJ whole genome shotgun (WGS) entry which is preliminary data.</text>
</comment>
<dbReference type="AlphaFoldDB" id="A0A8H5HM43"/>
<name>A0A8H5HM43_9AGAR</name>
<accession>A0A8H5HM43</accession>
<dbReference type="EMBL" id="JAACJP010000003">
    <property type="protein sequence ID" value="KAF5385888.1"/>
    <property type="molecule type" value="Genomic_DNA"/>
</dbReference>
<evidence type="ECO:0008006" key="3">
    <source>
        <dbReference type="Google" id="ProtNLM"/>
    </source>
</evidence>
<evidence type="ECO:0000313" key="2">
    <source>
        <dbReference type="Proteomes" id="UP000565441"/>
    </source>
</evidence>
<evidence type="ECO:0000313" key="1">
    <source>
        <dbReference type="EMBL" id="KAF5385888.1"/>
    </source>
</evidence>
<gene>
    <name evidence="1" type="ORF">D9615_002580</name>
</gene>
<keyword evidence="2" id="KW-1185">Reference proteome</keyword>
<organism evidence="1 2">
    <name type="scientific">Tricholomella constricta</name>
    <dbReference type="NCBI Taxonomy" id="117010"/>
    <lineage>
        <taxon>Eukaryota</taxon>
        <taxon>Fungi</taxon>
        <taxon>Dikarya</taxon>
        <taxon>Basidiomycota</taxon>
        <taxon>Agaricomycotina</taxon>
        <taxon>Agaricomycetes</taxon>
        <taxon>Agaricomycetidae</taxon>
        <taxon>Agaricales</taxon>
        <taxon>Tricholomatineae</taxon>
        <taxon>Lyophyllaceae</taxon>
        <taxon>Tricholomella</taxon>
    </lineage>
</organism>
<proteinExistence type="predicted"/>
<reference evidence="1 2" key="1">
    <citation type="journal article" date="2020" name="ISME J.">
        <title>Uncovering the hidden diversity of litter-decomposition mechanisms in mushroom-forming fungi.</title>
        <authorList>
            <person name="Floudas D."/>
            <person name="Bentzer J."/>
            <person name="Ahren D."/>
            <person name="Johansson T."/>
            <person name="Persson P."/>
            <person name="Tunlid A."/>
        </authorList>
    </citation>
    <scope>NUCLEOTIDE SEQUENCE [LARGE SCALE GENOMIC DNA]</scope>
    <source>
        <strain evidence="1 2">CBS 661.87</strain>
    </source>
</reference>
<dbReference type="Proteomes" id="UP000565441">
    <property type="component" value="Unassembled WGS sequence"/>
</dbReference>
<protein>
    <recommendedName>
        <fullName evidence="3">Pheromone</fullName>
    </recommendedName>
</protein>
<sequence>MDSFTTIAQLVAIDTAPPANEEGTGGSGTGTYCVVFSKEDVPSNEEGTGGSGTGTYCVVA</sequence>